<evidence type="ECO:0000313" key="7">
    <source>
        <dbReference type="Proteomes" id="UP001187343"/>
    </source>
</evidence>
<evidence type="ECO:0000256" key="3">
    <source>
        <dbReference type="ARBA" id="ARBA00023319"/>
    </source>
</evidence>
<feature type="compositionally biased region" description="Low complexity" evidence="4">
    <location>
        <begin position="225"/>
        <end position="240"/>
    </location>
</feature>
<keyword evidence="7" id="KW-1185">Reference proteome</keyword>
<dbReference type="InterPro" id="IPR013783">
    <property type="entry name" value="Ig-like_fold"/>
</dbReference>
<reference evidence="6" key="1">
    <citation type="submission" date="2023-08" db="EMBL/GenBank/DDBJ databases">
        <title>Chromosome-level Genome Assembly of mud carp (Cirrhinus molitorella).</title>
        <authorList>
            <person name="Liu H."/>
        </authorList>
    </citation>
    <scope>NUCLEOTIDE SEQUENCE</scope>
    <source>
        <strain evidence="6">Prfri</strain>
        <tissue evidence="6">Muscle</tissue>
    </source>
</reference>
<organism evidence="6 7">
    <name type="scientific">Cirrhinus molitorella</name>
    <name type="common">mud carp</name>
    <dbReference type="NCBI Taxonomy" id="172907"/>
    <lineage>
        <taxon>Eukaryota</taxon>
        <taxon>Metazoa</taxon>
        <taxon>Chordata</taxon>
        <taxon>Craniata</taxon>
        <taxon>Vertebrata</taxon>
        <taxon>Euteleostomi</taxon>
        <taxon>Actinopterygii</taxon>
        <taxon>Neopterygii</taxon>
        <taxon>Teleostei</taxon>
        <taxon>Ostariophysi</taxon>
        <taxon>Cypriniformes</taxon>
        <taxon>Cyprinidae</taxon>
        <taxon>Labeoninae</taxon>
        <taxon>Labeonini</taxon>
        <taxon>Cirrhinus</taxon>
    </lineage>
</organism>
<dbReference type="InterPro" id="IPR027417">
    <property type="entry name" value="P-loop_NTPase"/>
</dbReference>
<evidence type="ECO:0000256" key="1">
    <source>
        <dbReference type="ARBA" id="ARBA00004370"/>
    </source>
</evidence>
<dbReference type="PANTHER" id="PTHR24100:SF130">
    <property type="entry name" value="BUTYROPHILIN-LIKE PROTEIN 9"/>
    <property type="match status" value="1"/>
</dbReference>
<comment type="subcellular location">
    <subcellularLocation>
        <location evidence="1">Membrane</location>
    </subcellularLocation>
</comment>
<gene>
    <name evidence="6" type="ORF">Q8A67_003251</name>
</gene>
<dbReference type="SUPFAM" id="SSF48726">
    <property type="entry name" value="Immunoglobulin"/>
    <property type="match status" value="1"/>
</dbReference>
<dbReference type="PROSITE" id="PS50835">
    <property type="entry name" value="IG_LIKE"/>
    <property type="match status" value="1"/>
</dbReference>
<feature type="domain" description="Ig-like" evidence="5">
    <location>
        <begin position="13"/>
        <end position="108"/>
    </location>
</feature>
<dbReference type="GO" id="GO:0009897">
    <property type="term" value="C:external side of plasma membrane"/>
    <property type="evidence" value="ECO:0007669"/>
    <property type="project" value="TreeGrafter"/>
</dbReference>
<name>A0AA88U4E1_9TELE</name>
<dbReference type="PANTHER" id="PTHR24100">
    <property type="entry name" value="BUTYROPHILIN"/>
    <property type="match status" value="1"/>
</dbReference>
<keyword evidence="2" id="KW-0472">Membrane</keyword>
<proteinExistence type="predicted"/>
<dbReference type="GO" id="GO:0005102">
    <property type="term" value="F:signaling receptor binding"/>
    <property type="evidence" value="ECO:0007669"/>
    <property type="project" value="TreeGrafter"/>
</dbReference>
<dbReference type="InterPro" id="IPR050504">
    <property type="entry name" value="IgSF_BTN/MOG"/>
</dbReference>
<dbReference type="EMBL" id="JAUYZG010000003">
    <property type="protein sequence ID" value="KAK2911118.1"/>
    <property type="molecule type" value="Genomic_DNA"/>
</dbReference>
<dbReference type="InterPro" id="IPR013106">
    <property type="entry name" value="Ig_V-set"/>
</dbReference>
<dbReference type="InterPro" id="IPR007110">
    <property type="entry name" value="Ig-like_dom"/>
</dbReference>
<evidence type="ECO:0000313" key="6">
    <source>
        <dbReference type="EMBL" id="KAK2911118.1"/>
    </source>
</evidence>
<accession>A0AA88U4E1</accession>
<evidence type="ECO:0000256" key="2">
    <source>
        <dbReference type="ARBA" id="ARBA00023136"/>
    </source>
</evidence>
<comment type="caution">
    <text evidence="6">The sequence shown here is derived from an EMBL/GenBank/DDBJ whole genome shotgun (WGS) entry which is preliminary data.</text>
</comment>
<dbReference type="InterPro" id="IPR003599">
    <property type="entry name" value="Ig_sub"/>
</dbReference>
<dbReference type="Pfam" id="PF07686">
    <property type="entry name" value="V-set"/>
    <property type="match status" value="1"/>
</dbReference>
<dbReference type="GO" id="GO:0050852">
    <property type="term" value="P:T cell receptor signaling pathway"/>
    <property type="evidence" value="ECO:0007669"/>
    <property type="project" value="TreeGrafter"/>
</dbReference>
<evidence type="ECO:0000256" key="4">
    <source>
        <dbReference type="SAM" id="MobiDB-lite"/>
    </source>
</evidence>
<feature type="region of interest" description="Disordered" evidence="4">
    <location>
        <begin position="221"/>
        <end position="252"/>
    </location>
</feature>
<dbReference type="Proteomes" id="UP001187343">
    <property type="component" value="Unassembled WGS sequence"/>
</dbReference>
<dbReference type="GO" id="GO:0001817">
    <property type="term" value="P:regulation of cytokine production"/>
    <property type="evidence" value="ECO:0007669"/>
    <property type="project" value="TreeGrafter"/>
</dbReference>
<sequence length="252" mass="28445">MAKHKFEFQLIGPEKTNTHASLGSDVTVPCHLSPKVSATDMEIRWFKETDCVCLYMNREVIEGRGYEGRVNLRKEGGNVSIRLREFRQSDIGDYLCRVTNGVRTEEITVKVRELSTESQTGFPGLKIDLARGALGIHNICIEKINRVWTGKERRAMEDSMLLAVQFKGMNFRQVVEFLQHENEMENRQTHKPLQKHELRLVLLGQTGSSKSAVGNVILGRKDRIQTGSSTESQQSESIQGEVAGRKDPMPSS</sequence>
<feature type="compositionally biased region" description="Basic and acidic residues" evidence="4">
    <location>
        <begin position="243"/>
        <end position="252"/>
    </location>
</feature>
<dbReference type="AlphaFoldDB" id="A0AA88U4E1"/>
<protein>
    <recommendedName>
        <fullName evidence="5">Ig-like domain-containing protein</fullName>
    </recommendedName>
</protein>
<dbReference type="Gene3D" id="3.40.50.300">
    <property type="entry name" value="P-loop containing nucleotide triphosphate hydrolases"/>
    <property type="match status" value="1"/>
</dbReference>
<dbReference type="Gene3D" id="2.60.40.10">
    <property type="entry name" value="Immunoglobulins"/>
    <property type="match status" value="1"/>
</dbReference>
<dbReference type="SMART" id="SM00409">
    <property type="entry name" value="IG"/>
    <property type="match status" value="1"/>
</dbReference>
<evidence type="ECO:0000259" key="5">
    <source>
        <dbReference type="PROSITE" id="PS50835"/>
    </source>
</evidence>
<dbReference type="InterPro" id="IPR036179">
    <property type="entry name" value="Ig-like_dom_sf"/>
</dbReference>
<keyword evidence="3" id="KW-0393">Immunoglobulin domain</keyword>